<reference evidence="1" key="1">
    <citation type="submission" date="2020-08" db="EMBL/GenBank/DDBJ databases">
        <title>Multicomponent nature underlies the extraordinary mechanical properties of spider dragline silk.</title>
        <authorList>
            <person name="Kono N."/>
            <person name="Nakamura H."/>
            <person name="Mori M."/>
            <person name="Yoshida Y."/>
            <person name="Ohtoshi R."/>
            <person name="Malay A.D."/>
            <person name="Moran D.A.P."/>
            <person name="Tomita M."/>
            <person name="Numata K."/>
            <person name="Arakawa K."/>
        </authorList>
    </citation>
    <scope>NUCLEOTIDE SEQUENCE</scope>
</reference>
<accession>A0A8X6U5I4</accession>
<dbReference type="AlphaFoldDB" id="A0A8X6U5I4"/>
<dbReference type="EMBL" id="BMAW01119180">
    <property type="protein sequence ID" value="GFT83366.1"/>
    <property type="molecule type" value="Genomic_DNA"/>
</dbReference>
<gene>
    <name evidence="1" type="ORF">NPIL_699341</name>
</gene>
<evidence type="ECO:0000313" key="2">
    <source>
        <dbReference type="Proteomes" id="UP000887013"/>
    </source>
</evidence>
<dbReference type="Proteomes" id="UP000887013">
    <property type="component" value="Unassembled WGS sequence"/>
</dbReference>
<proteinExistence type="predicted"/>
<evidence type="ECO:0000313" key="1">
    <source>
        <dbReference type="EMBL" id="GFT83366.1"/>
    </source>
</evidence>
<sequence>MTKKLQASFSMFYLESRRITQASLGNAFQLSRGTQSYSTCSDSLLQQRWKLENSLLTIRGDVFSAWLVGAYSLDPLVQSSKQRCPVKVINPLPLHRVGKPPNTKGWSYSEVLQLAQC</sequence>
<name>A0A8X6U5I4_NEPPI</name>
<keyword evidence="2" id="KW-1185">Reference proteome</keyword>
<protein>
    <submittedName>
        <fullName evidence="1">Uncharacterized protein</fullName>
    </submittedName>
</protein>
<organism evidence="1 2">
    <name type="scientific">Nephila pilipes</name>
    <name type="common">Giant wood spider</name>
    <name type="synonym">Nephila maculata</name>
    <dbReference type="NCBI Taxonomy" id="299642"/>
    <lineage>
        <taxon>Eukaryota</taxon>
        <taxon>Metazoa</taxon>
        <taxon>Ecdysozoa</taxon>
        <taxon>Arthropoda</taxon>
        <taxon>Chelicerata</taxon>
        <taxon>Arachnida</taxon>
        <taxon>Araneae</taxon>
        <taxon>Araneomorphae</taxon>
        <taxon>Entelegynae</taxon>
        <taxon>Araneoidea</taxon>
        <taxon>Nephilidae</taxon>
        <taxon>Nephila</taxon>
    </lineage>
</organism>
<comment type="caution">
    <text evidence="1">The sequence shown here is derived from an EMBL/GenBank/DDBJ whole genome shotgun (WGS) entry which is preliminary data.</text>
</comment>